<organism evidence="2 3">
    <name type="scientific">Candidatus Nitrospira kreftii</name>
    <dbReference type="NCBI Taxonomy" id="2652173"/>
    <lineage>
        <taxon>Bacteria</taxon>
        <taxon>Pseudomonadati</taxon>
        <taxon>Nitrospirota</taxon>
        <taxon>Nitrospiria</taxon>
        <taxon>Nitrospirales</taxon>
        <taxon>Nitrospiraceae</taxon>
        <taxon>Nitrospira</taxon>
    </lineage>
</organism>
<dbReference type="InterPro" id="IPR013321">
    <property type="entry name" value="Arc_rbn_hlx_hlx"/>
</dbReference>
<name>A0A7S8FI86_9BACT</name>
<dbReference type="InterPro" id="IPR010985">
    <property type="entry name" value="Ribbon_hlx_hlx"/>
</dbReference>
<feature type="domain" description="Antitoxin FitA-like ribbon-helix-helix" evidence="1">
    <location>
        <begin position="2"/>
        <end position="38"/>
    </location>
</feature>
<dbReference type="Pfam" id="PF22513">
    <property type="entry name" value="FitA-like_RHH"/>
    <property type="match status" value="1"/>
</dbReference>
<evidence type="ECO:0000313" key="2">
    <source>
        <dbReference type="EMBL" id="QPD06410.1"/>
    </source>
</evidence>
<dbReference type="KEGG" id="nkf:Nkreftii_004184"/>
<reference evidence="2 3" key="1">
    <citation type="journal article" date="2020" name="ISME J.">
        <title>Enrichment and physiological characterization of a novel comammox Nitrospira indicates ammonium inhibition of complete nitrification.</title>
        <authorList>
            <person name="Sakoula D."/>
            <person name="Koch H."/>
            <person name="Frank J."/>
            <person name="Jetten M.S.M."/>
            <person name="van Kessel M.A.H.J."/>
            <person name="Lucker S."/>
        </authorList>
    </citation>
    <scope>NUCLEOTIDE SEQUENCE [LARGE SCALE GENOMIC DNA]</scope>
    <source>
        <strain evidence="2">Comreactor17</strain>
    </source>
</reference>
<dbReference type="Gene3D" id="1.10.1220.10">
    <property type="entry name" value="Met repressor-like"/>
    <property type="match status" value="1"/>
</dbReference>
<sequence>MATLTIKNIPEPLVKRLKQQAAAQHRSLNFQVISYLEQMTLSVPVDADTLLARARAIRQIPKGTALTDDLLNELKRAGRP</sequence>
<dbReference type="EMBL" id="CP047423">
    <property type="protein sequence ID" value="QPD06410.1"/>
    <property type="molecule type" value="Genomic_DNA"/>
</dbReference>
<dbReference type="Proteomes" id="UP000593737">
    <property type="component" value="Chromosome"/>
</dbReference>
<evidence type="ECO:0000313" key="3">
    <source>
        <dbReference type="Proteomes" id="UP000593737"/>
    </source>
</evidence>
<gene>
    <name evidence="2" type="ORF">Nkreftii_004184</name>
</gene>
<dbReference type="InterPro" id="IPR053853">
    <property type="entry name" value="FitA-like_RHH"/>
</dbReference>
<dbReference type="SUPFAM" id="SSF47598">
    <property type="entry name" value="Ribbon-helix-helix"/>
    <property type="match status" value="1"/>
</dbReference>
<dbReference type="AlphaFoldDB" id="A0A7S8FI86"/>
<protein>
    <recommendedName>
        <fullName evidence="1">Antitoxin FitA-like ribbon-helix-helix domain-containing protein</fullName>
    </recommendedName>
</protein>
<accession>A0A7S8FI86</accession>
<dbReference type="GO" id="GO:0006355">
    <property type="term" value="P:regulation of DNA-templated transcription"/>
    <property type="evidence" value="ECO:0007669"/>
    <property type="project" value="InterPro"/>
</dbReference>
<evidence type="ECO:0000259" key="1">
    <source>
        <dbReference type="Pfam" id="PF22513"/>
    </source>
</evidence>
<proteinExistence type="predicted"/>